<keyword evidence="3" id="KW-1185">Reference proteome</keyword>
<evidence type="ECO:0000313" key="3">
    <source>
        <dbReference type="Proteomes" id="UP000694422"/>
    </source>
</evidence>
<dbReference type="Ensembl" id="ENSSDAT00000001645.1">
    <property type="protein sequence ID" value="ENSSDAP00000001416.1"/>
    <property type="gene ID" value="ENSSDAG00000001419.1"/>
</dbReference>
<name>A0A8C9NZF7_SPEDA</name>
<feature type="region of interest" description="Disordered" evidence="1">
    <location>
        <begin position="1"/>
        <end position="34"/>
    </location>
</feature>
<reference evidence="2" key="2">
    <citation type="submission" date="2025-09" db="UniProtKB">
        <authorList>
            <consortium name="Ensembl"/>
        </authorList>
    </citation>
    <scope>IDENTIFICATION</scope>
</reference>
<dbReference type="Proteomes" id="UP000694422">
    <property type="component" value="Unplaced"/>
</dbReference>
<proteinExistence type="predicted"/>
<reference evidence="2" key="1">
    <citation type="submission" date="2025-08" db="UniProtKB">
        <authorList>
            <consortium name="Ensembl"/>
        </authorList>
    </citation>
    <scope>IDENTIFICATION</scope>
</reference>
<organism evidence="2 3">
    <name type="scientific">Spermophilus dauricus</name>
    <name type="common">Daurian ground squirrel</name>
    <dbReference type="NCBI Taxonomy" id="99837"/>
    <lineage>
        <taxon>Eukaryota</taxon>
        <taxon>Metazoa</taxon>
        <taxon>Chordata</taxon>
        <taxon>Craniata</taxon>
        <taxon>Vertebrata</taxon>
        <taxon>Euteleostomi</taxon>
        <taxon>Mammalia</taxon>
        <taxon>Eutheria</taxon>
        <taxon>Euarchontoglires</taxon>
        <taxon>Glires</taxon>
        <taxon>Rodentia</taxon>
        <taxon>Sciuromorpha</taxon>
        <taxon>Sciuridae</taxon>
        <taxon>Xerinae</taxon>
        <taxon>Marmotini</taxon>
        <taxon>Spermophilus</taxon>
    </lineage>
</organism>
<evidence type="ECO:0000313" key="2">
    <source>
        <dbReference type="Ensembl" id="ENSSDAP00000001416.1"/>
    </source>
</evidence>
<protein>
    <submittedName>
        <fullName evidence="2">Uncharacterized protein</fullName>
    </submittedName>
</protein>
<evidence type="ECO:0000256" key="1">
    <source>
        <dbReference type="SAM" id="MobiDB-lite"/>
    </source>
</evidence>
<dbReference type="AlphaFoldDB" id="A0A8C9NZF7"/>
<accession>A0A8C9NZF7</accession>
<sequence>MSRQGYVATPPYSQSQPGVGLSPPHHGHYGDPPHDCPYSRKPLCQLQTNFFPRFSLMLVSVC</sequence>